<dbReference type="RefSeq" id="WP_347287373.1">
    <property type="nucleotide sequence ID" value="NZ_JAUZQE010000032.1"/>
</dbReference>
<evidence type="ECO:0000313" key="1">
    <source>
        <dbReference type="EMBL" id="MDR4126667.1"/>
    </source>
</evidence>
<organism evidence="1 2">
    <name type="scientific">Yanghanlia caeni</name>
    <dbReference type="NCBI Taxonomy" id="3064283"/>
    <lineage>
        <taxon>Bacteria</taxon>
        <taxon>Pseudomonadati</taxon>
        <taxon>Pseudomonadota</taxon>
        <taxon>Betaproteobacteria</taxon>
        <taxon>Burkholderiales</taxon>
        <taxon>Alcaligenaceae</taxon>
        <taxon>Yanghanlia</taxon>
    </lineage>
</organism>
<proteinExistence type="predicted"/>
<keyword evidence="2" id="KW-1185">Reference proteome</keyword>
<sequence>MSNSTETLLRLPQVLEIIPVSRATWYAGIKRGIYPAPVKIGLRAVAWRRSDIDALAGSLNGLSLPELSIKVATV</sequence>
<evidence type="ECO:0000313" key="2">
    <source>
        <dbReference type="Proteomes" id="UP001232156"/>
    </source>
</evidence>
<dbReference type="Pfam" id="PF05930">
    <property type="entry name" value="Phage_AlpA"/>
    <property type="match status" value="1"/>
</dbReference>
<protein>
    <submittedName>
        <fullName evidence="1">AlpA family phage regulatory protein</fullName>
    </submittedName>
</protein>
<accession>A0ABU1D8U4</accession>
<gene>
    <name evidence="1" type="ORF">Q8947_11820</name>
</gene>
<reference evidence="1 2" key="1">
    <citation type="submission" date="2023-08" db="EMBL/GenBank/DDBJ databases">
        <title>Alcaligenaceae gen. nov., a novel taxon isolated from the sludge of Yixing Pesticide Factory.</title>
        <authorList>
            <person name="Ruan L."/>
        </authorList>
    </citation>
    <scope>NUCLEOTIDE SEQUENCE [LARGE SCALE GENOMIC DNA]</scope>
    <source>
        <strain evidence="1 2">LG-2</strain>
    </source>
</reference>
<dbReference type="Proteomes" id="UP001232156">
    <property type="component" value="Unassembled WGS sequence"/>
</dbReference>
<dbReference type="InterPro" id="IPR010260">
    <property type="entry name" value="AlpA"/>
</dbReference>
<name>A0ABU1D8U4_9BURK</name>
<dbReference type="Gene3D" id="1.10.238.160">
    <property type="match status" value="1"/>
</dbReference>
<dbReference type="EMBL" id="JAUZQE010000032">
    <property type="protein sequence ID" value="MDR4126667.1"/>
    <property type="molecule type" value="Genomic_DNA"/>
</dbReference>
<comment type="caution">
    <text evidence="1">The sequence shown here is derived from an EMBL/GenBank/DDBJ whole genome shotgun (WGS) entry which is preliminary data.</text>
</comment>